<evidence type="ECO:0000256" key="1">
    <source>
        <dbReference type="SAM" id="Phobius"/>
    </source>
</evidence>
<sequence length="119" mass="13049">MASGDRSDFLSTLPGGLIGWGLPIAAMLLAIGVPHPVKTWVWVIALIWMGAACLWNAHRCKRRHCFWTGPFFFVMGLAVLAYGYGFVDLGGQGWKWLGAVIGIGAWAIAAITEREGRYR</sequence>
<dbReference type="OrthoDB" id="8239048at2"/>
<organism evidence="2 3">
    <name type="scientific">Paracoccus isoporae</name>
    <dbReference type="NCBI Taxonomy" id="591205"/>
    <lineage>
        <taxon>Bacteria</taxon>
        <taxon>Pseudomonadati</taxon>
        <taxon>Pseudomonadota</taxon>
        <taxon>Alphaproteobacteria</taxon>
        <taxon>Rhodobacterales</taxon>
        <taxon>Paracoccaceae</taxon>
        <taxon>Paracoccus</taxon>
    </lineage>
</organism>
<protein>
    <recommendedName>
        <fullName evidence="4">SPW repeat-containing protein</fullName>
    </recommendedName>
</protein>
<keyword evidence="1" id="KW-0812">Transmembrane</keyword>
<dbReference type="Proteomes" id="UP000199344">
    <property type="component" value="Unassembled WGS sequence"/>
</dbReference>
<accession>A0A1G7FRG7</accession>
<keyword evidence="3" id="KW-1185">Reference proteome</keyword>
<keyword evidence="1" id="KW-0472">Membrane</keyword>
<name>A0A1G7FRG7_9RHOB</name>
<feature type="transmembrane region" description="Helical" evidence="1">
    <location>
        <begin position="93"/>
        <end position="112"/>
    </location>
</feature>
<feature type="transmembrane region" description="Helical" evidence="1">
    <location>
        <begin position="12"/>
        <end position="33"/>
    </location>
</feature>
<evidence type="ECO:0008006" key="4">
    <source>
        <dbReference type="Google" id="ProtNLM"/>
    </source>
</evidence>
<feature type="transmembrane region" description="Helical" evidence="1">
    <location>
        <begin position="39"/>
        <end position="58"/>
    </location>
</feature>
<gene>
    <name evidence="2" type="ORF">SAMN05421538_11175</name>
</gene>
<keyword evidence="1" id="KW-1133">Transmembrane helix</keyword>
<reference evidence="2 3" key="1">
    <citation type="submission" date="2016-10" db="EMBL/GenBank/DDBJ databases">
        <authorList>
            <person name="de Groot N.N."/>
        </authorList>
    </citation>
    <scope>NUCLEOTIDE SEQUENCE [LARGE SCALE GENOMIC DNA]</scope>
    <source>
        <strain evidence="2 3">DSM 22220</strain>
    </source>
</reference>
<dbReference type="EMBL" id="FNAH01000011">
    <property type="protein sequence ID" value="SDE78491.1"/>
    <property type="molecule type" value="Genomic_DNA"/>
</dbReference>
<evidence type="ECO:0000313" key="3">
    <source>
        <dbReference type="Proteomes" id="UP000199344"/>
    </source>
</evidence>
<feature type="transmembrane region" description="Helical" evidence="1">
    <location>
        <begin position="65"/>
        <end position="87"/>
    </location>
</feature>
<dbReference type="AlphaFoldDB" id="A0A1G7FRG7"/>
<dbReference type="RefSeq" id="WP_090525053.1">
    <property type="nucleotide sequence ID" value="NZ_FNAH01000011.1"/>
</dbReference>
<proteinExistence type="predicted"/>
<evidence type="ECO:0000313" key="2">
    <source>
        <dbReference type="EMBL" id="SDE78491.1"/>
    </source>
</evidence>
<dbReference type="STRING" id="591205.SAMN05421538_11175"/>